<evidence type="ECO:0000256" key="1">
    <source>
        <dbReference type="SAM" id="Phobius"/>
    </source>
</evidence>
<keyword evidence="1" id="KW-1133">Transmembrane helix</keyword>
<evidence type="ECO:0000313" key="2">
    <source>
        <dbReference type="EMBL" id="JAH84651.1"/>
    </source>
</evidence>
<keyword evidence="1" id="KW-0812">Transmembrane</keyword>
<dbReference type="AlphaFoldDB" id="A0A0E9W2V5"/>
<reference evidence="2" key="1">
    <citation type="submission" date="2014-11" db="EMBL/GenBank/DDBJ databases">
        <authorList>
            <person name="Amaro Gonzalez C."/>
        </authorList>
    </citation>
    <scope>NUCLEOTIDE SEQUENCE</scope>
</reference>
<protein>
    <submittedName>
        <fullName evidence="2">Uncharacterized protein</fullName>
    </submittedName>
</protein>
<proteinExistence type="predicted"/>
<feature type="transmembrane region" description="Helical" evidence="1">
    <location>
        <begin position="35"/>
        <end position="56"/>
    </location>
</feature>
<name>A0A0E9W2V5_ANGAN</name>
<accession>A0A0E9W2V5</accession>
<sequence length="57" mass="6643">MLSAYWISCLQSDALMPTGMQQAERMWQRARNQTLYFYFMPVVNMKNASLLLPVLLA</sequence>
<reference evidence="2" key="2">
    <citation type="journal article" date="2015" name="Fish Shellfish Immunol.">
        <title>Early steps in the European eel (Anguilla anguilla)-Vibrio vulnificus interaction in the gills: Role of the RtxA13 toxin.</title>
        <authorList>
            <person name="Callol A."/>
            <person name="Pajuelo D."/>
            <person name="Ebbesson L."/>
            <person name="Teles M."/>
            <person name="MacKenzie S."/>
            <person name="Amaro C."/>
        </authorList>
    </citation>
    <scope>NUCLEOTIDE SEQUENCE</scope>
</reference>
<keyword evidence="1" id="KW-0472">Membrane</keyword>
<organism evidence="2">
    <name type="scientific">Anguilla anguilla</name>
    <name type="common">European freshwater eel</name>
    <name type="synonym">Muraena anguilla</name>
    <dbReference type="NCBI Taxonomy" id="7936"/>
    <lineage>
        <taxon>Eukaryota</taxon>
        <taxon>Metazoa</taxon>
        <taxon>Chordata</taxon>
        <taxon>Craniata</taxon>
        <taxon>Vertebrata</taxon>
        <taxon>Euteleostomi</taxon>
        <taxon>Actinopterygii</taxon>
        <taxon>Neopterygii</taxon>
        <taxon>Teleostei</taxon>
        <taxon>Anguilliformes</taxon>
        <taxon>Anguillidae</taxon>
        <taxon>Anguilla</taxon>
    </lineage>
</organism>
<dbReference type="EMBL" id="GBXM01023926">
    <property type="protein sequence ID" value="JAH84651.1"/>
    <property type="molecule type" value="Transcribed_RNA"/>
</dbReference>